<dbReference type="EMBL" id="LT840185">
    <property type="protein sequence ID" value="SMF62282.1"/>
    <property type="molecule type" value="Genomic_DNA"/>
</dbReference>
<accession>A0A1X7G2I5</accession>
<reference evidence="2" key="1">
    <citation type="submission" date="2017-04" db="EMBL/GenBank/DDBJ databases">
        <authorList>
            <person name="Varghese N."/>
            <person name="Submissions S."/>
        </authorList>
    </citation>
    <scope>NUCLEOTIDE SEQUENCE [LARGE SCALE GENOMIC DNA]</scope>
    <source>
        <strain evidence="2">Dd16</strain>
    </source>
</reference>
<dbReference type="OrthoDB" id="6660115at2"/>
<dbReference type="RefSeq" id="WP_085217766.1">
    <property type="nucleotide sequence ID" value="NZ_LT840185.1"/>
</dbReference>
<sequence length="110" mass="12457">MEWFDIKVILIQFSGLSRDALHVLLGVGAQILVASVPGQSLAKFWPWLAVLVGALLNEWYDLNYETWPEIDVQYAESIKDVTVTMALPTVLLLLARFAPRVWSGRRSSRQ</sequence>
<evidence type="ECO:0000313" key="1">
    <source>
        <dbReference type="EMBL" id="SMF62282.1"/>
    </source>
</evidence>
<gene>
    <name evidence="1" type="ORF">SAMN06295910_0979</name>
</gene>
<organism evidence="1 2">
    <name type="scientific">Allosphingosinicella indica</name>
    <dbReference type="NCBI Taxonomy" id="941907"/>
    <lineage>
        <taxon>Bacteria</taxon>
        <taxon>Pseudomonadati</taxon>
        <taxon>Pseudomonadota</taxon>
        <taxon>Alphaproteobacteria</taxon>
        <taxon>Sphingomonadales</taxon>
        <taxon>Sphingomonadaceae</taxon>
        <taxon>Allosphingosinicella</taxon>
    </lineage>
</organism>
<dbReference type="AlphaFoldDB" id="A0A1X7G2I5"/>
<name>A0A1X7G2I5_9SPHN</name>
<proteinExistence type="predicted"/>
<dbReference type="STRING" id="941907.SAMN06295910_0979"/>
<dbReference type="Proteomes" id="UP000192934">
    <property type="component" value="Chromosome I"/>
</dbReference>
<protein>
    <submittedName>
        <fullName evidence="1">Uncharacterized protein</fullName>
    </submittedName>
</protein>
<keyword evidence="2" id="KW-1185">Reference proteome</keyword>
<evidence type="ECO:0000313" key="2">
    <source>
        <dbReference type="Proteomes" id="UP000192934"/>
    </source>
</evidence>